<dbReference type="AlphaFoldDB" id="A0A165Q043"/>
<evidence type="ECO:0000256" key="2">
    <source>
        <dbReference type="ARBA" id="ARBA00006333"/>
    </source>
</evidence>
<organism evidence="7 8">
    <name type="scientific">Exidia glandulosa HHB12029</name>
    <dbReference type="NCBI Taxonomy" id="1314781"/>
    <lineage>
        <taxon>Eukaryota</taxon>
        <taxon>Fungi</taxon>
        <taxon>Dikarya</taxon>
        <taxon>Basidiomycota</taxon>
        <taxon>Agaricomycotina</taxon>
        <taxon>Agaricomycetes</taxon>
        <taxon>Auriculariales</taxon>
        <taxon>Exidiaceae</taxon>
        <taxon>Exidia</taxon>
    </lineage>
</organism>
<evidence type="ECO:0000256" key="6">
    <source>
        <dbReference type="RuleBase" id="RU366034"/>
    </source>
</evidence>
<keyword evidence="3 6" id="KW-0479">Metal-binding</keyword>
<dbReference type="Proteomes" id="UP000077266">
    <property type="component" value="Unassembled WGS sequence"/>
</dbReference>
<dbReference type="PANTHER" id="PTHR35201">
    <property type="entry name" value="TERPENE SYNTHASE"/>
    <property type="match status" value="1"/>
</dbReference>
<evidence type="ECO:0000313" key="8">
    <source>
        <dbReference type="Proteomes" id="UP000077266"/>
    </source>
</evidence>
<comment type="similarity">
    <text evidence="2 6">Belongs to the terpene synthase family.</text>
</comment>
<evidence type="ECO:0000256" key="3">
    <source>
        <dbReference type="ARBA" id="ARBA00022723"/>
    </source>
</evidence>
<evidence type="ECO:0000256" key="1">
    <source>
        <dbReference type="ARBA" id="ARBA00001946"/>
    </source>
</evidence>
<dbReference type="InterPro" id="IPR008949">
    <property type="entry name" value="Isoprenoid_synthase_dom_sf"/>
</dbReference>
<dbReference type="Gene3D" id="1.10.600.10">
    <property type="entry name" value="Farnesyl Diphosphate Synthase"/>
    <property type="match status" value="1"/>
</dbReference>
<dbReference type="SUPFAM" id="SSF48576">
    <property type="entry name" value="Terpenoid synthases"/>
    <property type="match status" value="1"/>
</dbReference>
<dbReference type="GO" id="GO:0046872">
    <property type="term" value="F:metal ion binding"/>
    <property type="evidence" value="ECO:0007669"/>
    <property type="project" value="UniProtKB-KW"/>
</dbReference>
<dbReference type="EMBL" id="KV425886">
    <property type="protein sequence ID" value="KZW02901.1"/>
    <property type="molecule type" value="Genomic_DNA"/>
</dbReference>
<evidence type="ECO:0000313" key="7">
    <source>
        <dbReference type="EMBL" id="KZW02901.1"/>
    </source>
</evidence>
<name>A0A165Q043_EXIGL</name>
<dbReference type="Pfam" id="PF19086">
    <property type="entry name" value="Terpene_syn_C_2"/>
    <property type="match status" value="1"/>
</dbReference>
<protein>
    <recommendedName>
        <fullName evidence="6">Terpene synthase</fullName>
        <ecNumber evidence="6">4.2.3.-</ecNumber>
    </recommendedName>
</protein>
<gene>
    <name evidence="7" type="ORF">EXIGLDRAFT_664938</name>
</gene>
<sequence>MSTKLSHTISGVDTAAPLHAALISRHVVPGYVPDVLYLGKTMDSWPWPRKLNVHYEEVKRESNEWFFAFHPFTPKSLAAFERCDFEEVRVGCDLMNLFFLIDEYTDRQPLDVVKGTCDIVLDALNNPEKPRPEGEILVGPVAQQFWQNAIKHSTPEARRFFLHTFKLYLDSVITQADDRDKNYIRTIQEYIDMRRDNIGLRPSIFIGTMKLDMPAAVWDHRYLLDLENIISDFNAFDNDMVSFNKEQASDDAECNIVTVIMHSLQTDYIGAIEWIVREHKRLQRVFLELAATLPQRLREDGVEVRPRIEEQLALYVEHLAQWPRANKQWSFESGRYFGDKGLEIQETRLVRKLPKRATDENKLGLPQATVIITIPTVEVC</sequence>
<dbReference type="EC" id="4.2.3.-" evidence="6"/>
<dbReference type="SFLD" id="SFLDS00005">
    <property type="entry name" value="Isoprenoid_Synthase_Type_I"/>
    <property type="match status" value="1"/>
</dbReference>
<comment type="cofactor">
    <cofactor evidence="1 6">
        <name>Mg(2+)</name>
        <dbReference type="ChEBI" id="CHEBI:18420"/>
    </cofactor>
</comment>
<evidence type="ECO:0000256" key="5">
    <source>
        <dbReference type="ARBA" id="ARBA00023239"/>
    </source>
</evidence>
<keyword evidence="8" id="KW-1185">Reference proteome</keyword>
<dbReference type="SFLD" id="SFLDG01020">
    <property type="entry name" value="Terpene_Cyclase_Like_2"/>
    <property type="match status" value="1"/>
</dbReference>
<keyword evidence="4 6" id="KW-0460">Magnesium</keyword>
<dbReference type="STRING" id="1314781.A0A165Q043"/>
<dbReference type="OrthoDB" id="6486656at2759"/>
<dbReference type="PANTHER" id="PTHR35201:SF4">
    <property type="entry name" value="BETA-PINACENE SYNTHASE-RELATED"/>
    <property type="match status" value="1"/>
</dbReference>
<dbReference type="InterPro" id="IPR034686">
    <property type="entry name" value="Terpene_cyclase-like_2"/>
</dbReference>
<accession>A0A165Q043</accession>
<proteinExistence type="inferred from homology"/>
<dbReference type="GO" id="GO:0010333">
    <property type="term" value="F:terpene synthase activity"/>
    <property type="evidence" value="ECO:0007669"/>
    <property type="project" value="InterPro"/>
</dbReference>
<keyword evidence="5 6" id="KW-0456">Lyase</keyword>
<evidence type="ECO:0000256" key="4">
    <source>
        <dbReference type="ARBA" id="ARBA00022842"/>
    </source>
</evidence>
<dbReference type="GO" id="GO:0008299">
    <property type="term" value="P:isoprenoid biosynthetic process"/>
    <property type="evidence" value="ECO:0007669"/>
    <property type="project" value="UniProtKB-ARBA"/>
</dbReference>
<dbReference type="InParanoid" id="A0A165Q043"/>
<reference evidence="7 8" key="1">
    <citation type="journal article" date="2016" name="Mol. Biol. Evol.">
        <title>Comparative Genomics of Early-Diverging Mushroom-Forming Fungi Provides Insights into the Origins of Lignocellulose Decay Capabilities.</title>
        <authorList>
            <person name="Nagy L.G."/>
            <person name="Riley R."/>
            <person name="Tritt A."/>
            <person name="Adam C."/>
            <person name="Daum C."/>
            <person name="Floudas D."/>
            <person name="Sun H."/>
            <person name="Yadav J.S."/>
            <person name="Pangilinan J."/>
            <person name="Larsson K.H."/>
            <person name="Matsuura K."/>
            <person name="Barry K."/>
            <person name="Labutti K."/>
            <person name="Kuo R."/>
            <person name="Ohm R.A."/>
            <person name="Bhattacharya S.S."/>
            <person name="Shirouzu T."/>
            <person name="Yoshinaga Y."/>
            <person name="Martin F.M."/>
            <person name="Grigoriev I.V."/>
            <person name="Hibbett D.S."/>
        </authorList>
    </citation>
    <scope>NUCLEOTIDE SEQUENCE [LARGE SCALE GENOMIC DNA]</scope>
    <source>
        <strain evidence="7 8">HHB12029</strain>
    </source>
</reference>